<dbReference type="AlphaFoldDB" id="A0AAG5DEV3"/>
<dbReference type="Proteomes" id="UP000075880">
    <property type="component" value="Unassembled WGS sequence"/>
</dbReference>
<organism evidence="1 2">
    <name type="scientific">Anopheles atroparvus</name>
    <name type="common">European mosquito</name>
    <dbReference type="NCBI Taxonomy" id="41427"/>
    <lineage>
        <taxon>Eukaryota</taxon>
        <taxon>Metazoa</taxon>
        <taxon>Ecdysozoa</taxon>
        <taxon>Arthropoda</taxon>
        <taxon>Hexapoda</taxon>
        <taxon>Insecta</taxon>
        <taxon>Pterygota</taxon>
        <taxon>Neoptera</taxon>
        <taxon>Endopterygota</taxon>
        <taxon>Diptera</taxon>
        <taxon>Nematocera</taxon>
        <taxon>Culicoidea</taxon>
        <taxon>Culicidae</taxon>
        <taxon>Anophelinae</taxon>
        <taxon>Anopheles</taxon>
    </lineage>
</organism>
<dbReference type="EnsemblMetazoa" id="ENSAATROPT010286">
    <property type="protein sequence ID" value="ENSAATROPP009283"/>
    <property type="gene ID" value="ENSAATROPG008362"/>
</dbReference>
<accession>A0AAG5DEV3</accession>
<keyword evidence="2" id="KW-1185">Reference proteome</keyword>
<proteinExistence type="predicted"/>
<name>A0AAG5DEV3_ANOAO</name>
<evidence type="ECO:0000313" key="1">
    <source>
        <dbReference type="EnsemblMetazoa" id="ENSAATROPP009283"/>
    </source>
</evidence>
<sequence>MQHRVDETVPEAERGRRELVVDARVYGGIVATVGAELGHAVLSDHQRQPVRIGDVLHRRAHDLACLVVQSVAVPARVDAVQCLGEPVVLAHPHHVHRREPQLLIDADVPGGEAIDLALVQIAPAVHTVGGCGEREQRLLAGEVCAVPQQPTVGGKVTQLARKQLRVAVHLRCVDERRQLVDLFAWLHTAEEDGRHAGTADGTRAHKVNAAPVVDARIVRRHVDRVARGGVLARFLAVHPVPALGRHRGDGVVEIVIEELTPLHHHVRDAVVRCDGGGRDQAGRDKPGARFRVAVVLRRPVPSDRTVEAVLVRRRQQPLEAGQRGAPGRVLRIVARSVQRTEATVEAPLRAVRRHPMRHATRQLLQQVQILRRQEIPIAEVGAVGGQVSACLHLPPDDDQRSLVHFRCPGQLPCRARREANDAEQITMVPGGGGVRSYPKHPPDGLINRHVHLPRCLGNSDAYVLVTRQCFRFFPAEGVRLEKRLVFFQGSNGNTTVVDTYFTASMPLAVARPYLFSSEHSYRPTSSSVMLEMNRLPADEMRYLSLSFGVMVRPSFCHLI</sequence>
<evidence type="ECO:0000313" key="2">
    <source>
        <dbReference type="Proteomes" id="UP000075880"/>
    </source>
</evidence>
<reference evidence="1" key="1">
    <citation type="submission" date="2024-04" db="UniProtKB">
        <authorList>
            <consortium name="EnsemblMetazoa"/>
        </authorList>
    </citation>
    <scope>IDENTIFICATION</scope>
    <source>
        <strain evidence="1">EBRO</strain>
    </source>
</reference>
<protein>
    <submittedName>
        <fullName evidence="1">Uncharacterized protein</fullName>
    </submittedName>
</protein>